<dbReference type="InterPro" id="IPR036129">
    <property type="entry name" value="Glycerate_kinase_sf"/>
</dbReference>
<evidence type="ECO:0000256" key="3">
    <source>
        <dbReference type="ARBA" id="ARBA00022777"/>
    </source>
</evidence>
<dbReference type="Proteomes" id="UP001321186">
    <property type="component" value="Unassembled WGS sequence"/>
</dbReference>
<evidence type="ECO:0000256" key="1">
    <source>
        <dbReference type="ARBA" id="ARBA00006284"/>
    </source>
</evidence>
<dbReference type="Gene3D" id="3.40.50.10350">
    <property type="entry name" value="Glycerate kinase, domain 1"/>
    <property type="match status" value="1"/>
</dbReference>
<evidence type="ECO:0000313" key="6">
    <source>
        <dbReference type="Proteomes" id="UP001321186"/>
    </source>
</evidence>
<keyword evidence="2 4" id="KW-0808">Transferase</keyword>
<dbReference type="PANTHER" id="PTHR21599:SF0">
    <property type="entry name" value="GLYCERATE KINASE"/>
    <property type="match status" value="1"/>
</dbReference>
<dbReference type="NCBIfam" id="TIGR00045">
    <property type="entry name" value="glycerate kinase"/>
    <property type="match status" value="1"/>
</dbReference>
<gene>
    <name evidence="5" type="ORF">G9H61_04830</name>
</gene>
<dbReference type="PIRSF" id="PIRSF006078">
    <property type="entry name" value="GlxK"/>
    <property type="match status" value="1"/>
</dbReference>
<dbReference type="RefSeq" id="WP_269009717.1">
    <property type="nucleotide sequence ID" value="NZ_JAANOH010000002.1"/>
</dbReference>
<evidence type="ECO:0000256" key="4">
    <source>
        <dbReference type="PIRNR" id="PIRNR006078"/>
    </source>
</evidence>
<dbReference type="GO" id="GO:0016301">
    <property type="term" value="F:kinase activity"/>
    <property type="evidence" value="ECO:0007669"/>
    <property type="project" value="UniProtKB-KW"/>
</dbReference>
<sequence length="383" mass="41421">MDLSKLLVNSNQIQVMRVLLCPDKFKDSLTAAEVCDALAQGIKKSHPEAIIQSLPLADGGEGTLDVIRKIFGGDWVKVLVKDPLFRPIEAPYLWVKEGRHAFIEMSRASGIELLTNEERNPALTSTFGTGELILNALNQGAKRITLTVGGSATNDAGMGMAAALGYRFLDEQGDELAPIGENLVHIRQIIPSPIEAKLREIQFQVATDVRHMLHGPQGAAHVFAKQKGADDDMIRQLDNGLINLSTFFPNKEIAQSPGAGAAGGLGAGAMFFLQASIHLASEWILELVSFDQHAAQADVIISGEGKIDVQSWEGKLISTVIQRSQVLQKPIILVCGGLQEVDKIPESMQHIPVYPVLVPPMSLEEAISQAASHLRKIGENIIL</sequence>
<evidence type="ECO:0000256" key="2">
    <source>
        <dbReference type="ARBA" id="ARBA00022679"/>
    </source>
</evidence>
<keyword evidence="3 4" id="KW-0418">Kinase</keyword>
<dbReference type="PANTHER" id="PTHR21599">
    <property type="entry name" value="GLYCERATE KINASE"/>
    <property type="match status" value="1"/>
</dbReference>
<comment type="similarity">
    <text evidence="1 4">Belongs to the glycerate kinase type-1 family.</text>
</comment>
<dbReference type="EMBL" id="JAANOH010000002">
    <property type="protein sequence ID" value="MCZ2474757.1"/>
    <property type="molecule type" value="Genomic_DNA"/>
</dbReference>
<dbReference type="InterPro" id="IPR004381">
    <property type="entry name" value="Glycerate_kinase"/>
</dbReference>
<dbReference type="Pfam" id="PF02595">
    <property type="entry name" value="Gly_kinase"/>
    <property type="match status" value="1"/>
</dbReference>
<dbReference type="SUPFAM" id="SSF110738">
    <property type="entry name" value="Glycerate kinase I"/>
    <property type="match status" value="1"/>
</dbReference>
<organism evidence="5 6">
    <name type="scientific">Aquirufa ecclesiirivi</name>
    <dbReference type="NCBI Taxonomy" id="2715124"/>
    <lineage>
        <taxon>Bacteria</taxon>
        <taxon>Pseudomonadati</taxon>
        <taxon>Bacteroidota</taxon>
        <taxon>Cytophagia</taxon>
        <taxon>Cytophagales</taxon>
        <taxon>Flectobacillaceae</taxon>
        <taxon>Aquirufa</taxon>
    </lineage>
</organism>
<dbReference type="InterPro" id="IPR018193">
    <property type="entry name" value="Glyc_kinase_flavodox-like_fold"/>
</dbReference>
<comment type="caution">
    <text evidence="5">The sequence shown here is derived from an EMBL/GenBank/DDBJ whole genome shotgun (WGS) entry which is preliminary data.</text>
</comment>
<accession>A0ABT4JES0</accession>
<reference evidence="5 6" key="1">
    <citation type="submission" date="2020-03" db="EMBL/GenBank/DDBJ databases">
        <authorList>
            <person name="Pitt A."/>
            <person name="Hahn M.W."/>
        </authorList>
    </citation>
    <scope>NUCLEOTIDE SEQUENCE [LARGE SCALE GENOMIC DNA]</scope>
    <source>
        <strain evidence="5 6">5A-MARBSE</strain>
    </source>
</reference>
<protein>
    <submittedName>
        <fullName evidence="5">Glycerate kinase</fullName>
    </submittedName>
</protein>
<evidence type="ECO:0000313" key="5">
    <source>
        <dbReference type="EMBL" id="MCZ2474757.1"/>
    </source>
</evidence>
<keyword evidence="6" id="KW-1185">Reference proteome</keyword>
<proteinExistence type="inferred from homology"/>
<name>A0ABT4JES0_9BACT</name>
<dbReference type="InterPro" id="IPR018197">
    <property type="entry name" value="Glycerate_kinase_RE-like"/>
</dbReference>
<dbReference type="Gene3D" id="3.90.1510.10">
    <property type="entry name" value="Glycerate kinase, domain 2"/>
    <property type="match status" value="1"/>
</dbReference>